<dbReference type="OrthoDB" id="7391745at2"/>
<sequence>MSVIAPPLLAQSADPEADPQVAERLAAAKTKLSVETVQDRCRSARKSGEIVVCVDRGEDLRVPSTAESDPSSLAARRALNNRIPRAPQLDRGSCKGQPGCVVGGWAPAPIYVIDPSALPQAPEGSDADKIAKGEMPDR</sequence>
<protein>
    <submittedName>
        <fullName evidence="2">Uncharacterized protein</fullName>
    </submittedName>
</protein>
<accession>A0A5B8S3M4</accession>
<evidence type="ECO:0000313" key="2">
    <source>
        <dbReference type="EMBL" id="QEA15893.1"/>
    </source>
</evidence>
<feature type="region of interest" description="Disordered" evidence="1">
    <location>
        <begin position="115"/>
        <end position="138"/>
    </location>
</feature>
<reference evidence="2 3" key="1">
    <citation type="journal article" date="2013" name="J. Microbiol. Biotechnol.">
        <title>Novosphingobium ginsenosidimutans sp. nov., with the ability to convert ginsenoside.</title>
        <authorList>
            <person name="Kim J.K."/>
            <person name="He D."/>
            <person name="Liu Q.M."/>
            <person name="Park H.Y."/>
            <person name="Jung M.S."/>
            <person name="Yoon M.H."/>
            <person name="Kim S.C."/>
            <person name="Im W.T."/>
        </authorList>
    </citation>
    <scope>NUCLEOTIDE SEQUENCE [LARGE SCALE GENOMIC DNA]</scope>
    <source>
        <strain evidence="2 3">FW-6</strain>
    </source>
</reference>
<evidence type="ECO:0000313" key="3">
    <source>
        <dbReference type="Proteomes" id="UP000321172"/>
    </source>
</evidence>
<dbReference type="KEGG" id="ngf:FRF71_06910"/>
<dbReference type="EMBL" id="CP042345">
    <property type="protein sequence ID" value="QEA15893.1"/>
    <property type="molecule type" value="Genomic_DNA"/>
</dbReference>
<gene>
    <name evidence="2" type="ORF">FRF71_06910</name>
</gene>
<name>A0A5B8S3M4_9SPHN</name>
<proteinExistence type="predicted"/>
<dbReference type="Proteomes" id="UP000321172">
    <property type="component" value="Chromosome"/>
</dbReference>
<dbReference type="RefSeq" id="WP_147089925.1">
    <property type="nucleotide sequence ID" value="NZ_BAABJD010000001.1"/>
</dbReference>
<organism evidence="2 3">
    <name type="scientific">Novosphingobium ginsenosidimutans</name>
    <dbReference type="NCBI Taxonomy" id="1176536"/>
    <lineage>
        <taxon>Bacteria</taxon>
        <taxon>Pseudomonadati</taxon>
        <taxon>Pseudomonadota</taxon>
        <taxon>Alphaproteobacteria</taxon>
        <taxon>Sphingomonadales</taxon>
        <taxon>Sphingomonadaceae</taxon>
        <taxon>Novosphingobium</taxon>
    </lineage>
</organism>
<keyword evidence="3" id="KW-1185">Reference proteome</keyword>
<feature type="compositionally biased region" description="Basic and acidic residues" evidence="1">
    <location>
        <begin position="126"/>
        <end position="138"/>
    </location>
</feature>
<dbReference type="AlphaFoldDB" id="A0A5B8S3M4"/>
<evidence type="ECO:0000256" key="1">
    <source>
        <dbReference type="SAM" id="MobiDB-lite"/>
    </source>
</evidence>